<gene>
    <name evidence="10" type="ORF">KHZ85_00320</name>
</gene>
<keyword evidence="4" id="KW-0597">Phosphoprotein</keyword>
<evidence type="ECO:0000256" key="7">
    <source>
        <dbReference type="ARBA" id="ARBA00022683"/>
    </source>
</evidence>
<dbReference type="GO" id="GO:0016773">
    <property type="term" value="F:phosphotransferase activity, alcohol group as acceptor"/>
    <property type="evidence" value="ECO:0007669"/>
    <property type="project" value="InterPro"/>
</dbReference>
<dbReference type="GO" id="GO:0016020">
    <property type="term" value="C:membrane"/>
    <property type="evidence" value="ECO:0007669"/>
    <property type="project" value="InterPro"/>
</dbReference>
<keyword evidence="6" id="KW-0808">Transferase</keyword>
<dbReference type="CDD" id="cd00006">
    <property type="entry name" value="PTS_IIA_man"/>
    <property type="match status" value="1"/>
</dbReference>
<accession>A0A942W7D8</accession>
<dbReference type="AlphaFoldDB" id="A0A942W7D8"/>
<dbReference type="SUPFAM" id="SSF53062">
    <property type="entry name" value="PTS system fructose IIA component-like"/>
    <property type="match status" value="1"/>
</dbReference>
<dbReference type="Gene3D" id="3.40.50.510">
    <property type="entry name" value="Phosphotransferase system, mannose-type IIA component"/>
    <property type="match status" value="1"/>
</dbReference>
<evidence type="ECO:0000256" key="1">
    <source>
        <dbReference type="ARBA" id="ARBA00004496"/>
    </source>
</evidence>
<keyword evidence="2" id="KW-0813">Transport</keyword>
<dbReference type="PANTHER" id="PTHR33799">
    <property type="entry name" value="PTS PERMEASE-RELATED-RELATED"/>
    <property type="match status" value="1"/>
</dbReference>
<dbReference type="RefSeq" id="WP_022420558.1">
    <property type="nucleotide sequence ID" value="NZ_CAJKGD010000004.1"/>
</dbReference>
<proteinExistence type="predicted"/>
<dbReference type="GO" id="GO:0009401">
    <property type="term" value="P:phosphoenolpyruvate-dependent sugar phosphotransferase system"/>
    <property type="evidence" value="ECO:0007669"/>
    <property type="project" value="UniProtKB-KW"/>
</dbReference>
<dbReference type="PANTHER" id="PTHR33799:SF1">
    <property type="entry name" value="PTS SYSTEM MANNOSE-SPECIFIC EIIAB COMPONENT-RELATED"/>
    <property type="match status" value="1"/>
</dbReference>
<comment type="subcellular location">
    <subcellularLocation>
        <location evidence="1">Cytoplasm</location>
    </subcellularLocation>
</comment>
<evidence type="ECO:0000256" key="5">
    <source>
        <dbReference type="ARBA" id="ARBA00022597"/>
    </source>
</evidence>
<evidence type="ECO:0000256" key="4">
    <source>
        <dbReference type="ARBA" id="ARBA00022553"/>
    </source>
</evidence>
<evidence type="ECO:0000313" key="10">
    <source>
        <dbReference type="EMBL" id="MBS4883204.1"/>
    </source>
</evidence>
<dbReference type="InterPro" id="IPR004701">
    <property type="entry name" value="PTS_EIIA_man-typ"/>
</dbReference>
<protein>
    <submittedName>
        <fullName evidence="10">PTS sugar transporter subunit IIA</fullName>
    </submittedName>
</protein>
<dbReference type="NCBIfam" id="NF040761">
    <property type="entry name" value="AgaF"/>
    <property type="match status" value="1"/>
</dbReference>
<reference evidence="10" key="1">
    <citation type="submission" date="2021-02" db="EMBL/GenBank/DDBJ databases">
        <title>Infant gut strain persistence is associated with maternal origin, phylogeny, and functional potential including surface adhesion and iron acquisition.</title>
        <authorList>
            <person name="Lou Y.C."/>
        </authorList>
    </citation>
    <scope>NUCLEOTIDE SEQUENCE</scope>
    <source>
        <strain evidence="10">L3_108_103G1_dasL3_108_103G1_concoct_2</strain>
    </source>
</reference>
<dbReference type="Pfam" id="PF03610">
    <property type="entry name" value="EIIA-man"/>
    <property type="match status" value="1"/>
</dbReference>
<evidence type="ECO:0000313" key="11">
    <source>
        <dbReference type="Proteomes" id="UP000753219"/>
    </source>
</evidence>
<sequence>MLGIIVSGHGHFASGISSSVELILGKQEDYVAVDFPEGDTLTEITTNIKNAINKFEGFDNILIFCDLLSGSPFNASIMEAMEDERINVIYGVNLGMLLETLMKRNMGEDINDVVANAVSVGKECVGMFTKPNSEDKDDFDE</sequence>
<keyword evidence="7" id="KW-0598">Phosphotransferase system</keyword>
<dbReference type="InterPro" id="IPR036662">
    <property type="entry name" value="PTS_EIIA_man-typ_sf"/>
</dbReference>
<evidence type="ECO:0000256" key="6">
    <source>
        <dbReference type="ARBA" id="ARBA00022679"/>
    </source>
</evidence>
<comment type="caution">
    <text evidence="10">The sequence shown here is derived from an EMBL/GenBank/DDBJ whole genome shotgun (WGS) entry which is preliminary data.</text>
</comment>
<dbReference type="Proteomes" id="UP000753219">
    <property type="component" value="Unassembled WGS sequence"/>
</dbReference>
<evidence type="ECO:0000256" key="2">
    <source>
        <dbReference type="ARBA" id="ARBA00022448"/>
    </source>
</evidence>
<dbReference type="InterPro" id="IPR013789">
    <property type="entry name" value="PTS_EIIA_man"/>
</dbReference>
<name>A0A942W7D8_9FIRM</name>
<dbReference type="NCBIfam" id="TIGR00824">
    <property type="entry name" value="EIIA-man"/>
    <property type="match status" value="1"/>
</dbReference>
<dbReference type="InterPro" id="IPR051471">
    <property type="entry name" value="Bacterial_PTS_sugar_comp"/>
</dbReference>
<evidence type="ECO:0000256" key="3">
    <source>
        <dbReference type="ARBA" id="ARBA00022490"/>
    </source>
</evidence>
<organism evidence="10 11">
    <name type="scientific">Amedibacillus dolichus</name>
    <dbReference type="NCBI Taxonomy" id="31971"/>
    <lineage>
        <taxon>Bacteria</taxon>
        <taxon>Bacillati</taxon>
        <taxon>Bacillota</taxon>
        <taxon>Erysipelotrichia</taxon>
        <taxon>Erysipelotrichales</taxon>
        <taxon>Erysipelotrichaceae</taxon>
        <taxon>Amedibacillus</taxon>
    </lineage>
</organism>
<dbReference type="PROSITE" id="PS51096">
    <property type="entry name" value="PTS_EIIA_TYPE_4"/>
    <property type="match status" value="1"/>
</dbReference>
<dbReference type="EMBL" id="JAGZMZ010000001">
    <property type="protein sequence ID" value="MBS4883204.1"/>
    <property type="molecule type" value="Genomic_DNA"/>
</dbReference>
<keyword evidence="5 10" id="KW-0762">Sugar transport</keyword>
<evidence type="ECO:0000256" key="8">
    <source>
        <dbReference type="ARBA" id="ARBA00022777"/>
    </source>
</evidence>
<feature type="domain" description="PTS EIIA type-4" evidence="9">
    <location>
        <begin position="1"/>
        <end position="125"/>
    </location>
</feature>
<evidence type="ECO:0000259" key="9">
    <source>
        <dbReference type="PROSITE" id="PS51096"/>
    </source>
</evidence>
<keyword evidence="3" id="KW-0963">Cytoplasm</keyword>
<dbReference type="InterPro" id="IPR033887">
    <property type="entry name" value="PTS_IIA_man"/>
</dbReference>
<dbReference type="GO" id="GO:0005737">
    <property type="term" value="C:cytoplasm"/>
    <property type="evidence" value="ECO:0007669"/>
    <property type="project" value="UniProtKB-SubCell"/>
</dbReference>
<dbReference type="GO" id="GO:0016301">
    <property type="term" value="F:kinase activity"/>
    <property type="evidence" value="ECO:0007669"/>
    <property type="project" value="UniProtKB-KW"/>
</dbReference>
<keyword evidence="8" id="KW-0418">Kinase</keyword>